<proteinExistence type="predicted"/>
<gene>
    <name evidence="1" type="ORF">REH74_009635</name>
</gene>
<keyword evidence="1" id="KW-0547">Nucleotide-binding</keyword>
<evidence type="ECO:0000313" key="1">
    <source>
        <dbReference type="EMBL" id="MGI1897779.1"/>
    </source>
</evidence>
<name>A0ACC7R8I1_9VIBR</name>
<dbReference type="Proteomes" id="UP001354073">
    <property type="component" value="Unassembled WGS sequence"/>
</dbReference>
<sequence>MTIEFSNFSFRYESLDKPTLKNINLRIEKGEKIVIIGPSGSGKSTLGQCLNGLIPHAIKGETSGKLTINGQDTAPFDMHQFTEQVGTVLQDTDSQFVGLSIGEDIAFALENQLMSNIDMYPLVKATAKMVDLEQMLDRSPHDLSGGQKQRVSLAGILVDDVDILLFDEPLAALDPKTGKKTIEIIDELHRETGKTIIIIEHRLEDVLHRSVDRIILMESGEIIADTTPDEILASPLLEEYGIREPLYLSALKEAGCAIEGDAKPSSLTTLPLAQYQTAVSTWFEASKATNVEKQAETLLAVRNLTYSYDGEKNALEDVSFDVKRGEFVSVLGKNGSGKSTITKLVMGVIEPDQGSMILNGQDLNELTIFERSQKVGVVMQNPNHMISHHMIFDEVAFGLRNRGVEGNQIEAKVLEVLELCGLSKYRHWPIEALSYGQKKRVTIASILALEPELLILDEPTAGHQDYRNYTSMLSFIEKLNRELGITVMIISHDMHLVLEYTTRSIVIADSKLIADAPMTEVFSSPALLDQANLATTSLYELATELGIENTNDFMQHFIDVEKARRERDNKADVQPSEAQDSQNNDVKNIEKVVA</sequence>
<reference evidence="1" key="1">
    <citation type="submission" date="2024-11" db="EMBL/GenBank/DDBJ databases">
        <title>Identification of new Vibrio campbellii strains harboring the pVA1 plasmid isolated from Penaeus vannamei postlarvae affected by outbreaks of acute hepatopancreatic necrosis disease (AHPND) in Mexico.</title>
        <authorList>
            <person name="Gomez-Gil B."/>
            <person name="Enciso-Ibarra J."/>
        </authorList>
    </citation>
    <scope>NUCLEOTIDE SEQUENCE</scope>
    <source>
        <strain evidence="1">M270204</strain>
    </source>
</reference>
<organism evidence="1 2">
    <name type="scientific">Vibrio campbellii</name>
    <dbReference type="NCBI Taxonomy" id="680"/>
    <lineage>
        <taxon>Bacteria</taxon>
        <taxon>Pseudomonadati</taxon>
        <taxon>Pseudomonadota</taxon>
        <taxon>Gammaproteobacteria</taxon>
        <taxon>Vibrionales</taxon>
        <taxon>Vibrionaceae</taxon>
        <taxon>Vibrio</taxon>
    </lineage>
</organism>
<protein>
    <submittedName>
        <fullName evidence="1">ABC transporter ATP-binding protein</fullName>
    </submittedName>
</protein>
<dbReference type="EMBL" id="JAVHXJ020000034">
    <property type="protein sequence ID" value="MGI1897779.1"/>
    <property type="molecule type" value="Genomic_DNA"/>
</dbReference>
<comment type="caution">
    <text evidence="1">The sequence shown here is derived from an EMBL/GenBank/DDBJ whole genome shotgun (WGS) entry which is preliminary data.</text>
</comment>
<accession>A0ACC7R8I1</accession>
<keyword evidence="1" id="KW-0067">ATP-binding</keyword>
<evidence type="ECO:0000313" key="2">
    <source>
        <dbReference type="Proteomes" id="UP001354073"/>
    </source>
</evidence>